<dbReference type="AlphaFoldDB" id="A0A9J9HBJ5"/>
<reference evidence="1 2" key="1">
    <citation type="journal article" date="2010" name="J. Bacteriol.">
        <title>Genome sequence of the dioxin-mineralizing bacterium Sphingomonas wittichii RW1.</title>
        <authorList>
            <person name="Miller T.R."/>
            <person name="Delcher A.L."/>
            <person name="Salzberg S.L."/>
            <person name="Saunders E."/>
            <person name="Detter J.C."/>
            <person name="Halden R.U."/>
        </authorList>
    </citation>
    <scope>NUCLEOTIDE SEQUENCE [LARGE SCALE GENOMIC DNA]</scope>
    <source>
        <strain evidence="2">DSM 6014 / CCUG 31198 / JCM 15750 / NBRC 105917 / EY 4224 / RW1</strain>
    </source>
</reference>
<protein>
    <submittedName>
        <fullName evidence="1">Uncharacterized protein</fullName>
    </submittedName>
</protein>
<gene>
    <name evidence="1" type="ordered locus">Swit_2217</name>
</gene>
<dbReference type="EMBL" id="CP000699">
    <property type="protein sequence ID" value="ABQ68576.1"/>
    <property type="molecule type" value="Genomic_DNA"/>
</dbReference>
<proteinExistence type="predicted"/>
<organism evidence="1 2">
    <name type="scientific">Rhizorhabdus wittichii (strain DSM 6014 / CCUG 31198 / JCM 15750 / NBRC 105917 / EY 4224 / RW1)</name>
    <name type="common">Sphingomonas wittichii</name>
    <dbReference type="NCBI Taxonomy" id="392499"/>
    <lineage>
        <taxon>Bacteria</taxon>
        <taxon>Pseudomonadati</taxon>
        <taxon>Pseudomonadota</taxon>
        <taxon>Alphaproteobacteria</taxon>
        <taxon>Sphingomonadales</taxon>
        <taxon>Sphingomonadaceae</taxon>
        <taxon>Rhizorhabdus</taxon>
    </lineage>
</organism>
<name>A0A9J9HBJ5_RHIWR</name>
<dbReference type="OrthoDB" id="7445766at2"/>
<keyword evidence="2" id="KW-1185">Reference proteome</keyword>
<accession>A0A9J9HBJ5</accession>
<evidence type="ECO:0000313" key="2">
    <source>
        <dbReference type="Proteomes" id="UP000001989"/>
    </source>
</evidence>
<dbReference type="Proteomes" id="UP000001989">
    <property type="component" value="Chromosome"/>
</dbReference>
<evidence type="ECO:0000313" key="1">
    <source>
        <dbReference type="EMBL" id="ABQ68576.1"/>
    </source>
</evidence>
<sequence length="161" mass="17759">MKLVILACSATKRPDTGLLPAIQRYDGPMWRTLRARLAELPAARQAYASGDLRIMMLSALCGFKPVDRAIPDYDHRMTRDLAARLADDPSCDFQSIPPIVREAEAVLFAGGDIYRDAMWEASGGSLWNLMKITETDAGGIGHHRAQLSAWLTEHFGSDQDA</sequence>
<dbReference type="KEGG" id="swi:Swit_2217"/>